<protein>
    <recommendedName>
        <fullName evidence="4">DYW domain-containing protein</fullName>
    </recommendedName>
</protein>
<proteinExistence type="inferred from homology"/>
<dbReference type="NCBIfam" id="TIGR00756">
    <property type="entry name" value="PPR"/>
    <property type="match status" value="3"/>
</dbReference>
<reference evidence="5" key="1">
    <citation type="journal article" date="2022" name="Plant J.">
        <title>Strategies of tolerance reflected in two North American maple genomes.</title>
        <authorList>
            <person name="McEvoy S.L."/>
            <person name="Sezen U.U."/>
            <person name="Trouern-Trend A."/>
            <person name="McMahon S.M."/>
            <person name="Schaberg P.G."/>
            <person name="Yang J."/>
            <person name="Wegrzyn J.L."/>
            <person name="Swenson N.G."/>
        </authorList>
    </citation>
    <scope>NUCLEOTIDE SEQUENCE</scope>
    <source>
        <strain evidence="5">NS2018</strain>
    </source>
</reference>
<dbReference type="FunFam" id="1.25.40.10:FF:000344">
    <property type="entry name" value="Pentatricopeptide repeat-containing protein"/>
    <property type="match status" value="1"/>
</dbReference>
<dbReference type="EMBL" id="JAUESC010000004">
    <property type="protein sequence ID" value="KAK0597174.1"/>
    <property type="molecule type" value="Genomic_DNA"/>
</dbReference>
<dbReference type="InterPro" id="IPR046848">
    <property type="entry name" value="E_motif"/>
</dbReference>
<evidence type="ECO:0000256" key="3">
    <source>
        <dbReference type="PROSITE-ProRule" id="PRU00708"/>
    </source>
</evidence>
<dbReference type="GO" id="GO:0003723">
    <property type="term" value="F:RNA binding"/>
    <property type="evidence" value="ECO:0007669"/>
    <property type="project" value="InterPro"/>
</dbReference>
<evidence type="ECO:0000313" key="6">
    <source>
        <dbReference type="Proteomes" id="UP001168877"/>
    </source>
</evidence>
<dbReference type="PANTHER" id="PTHR47926:SF351">
    <property type="entry name" value="MITOCHONDRIAL RNAEDITING FACTOR 1"/>
    <property type="match status" value="1"/>
</dbReference>
<dbReference type="InterPro" id="IPR011990">
    <property type="entry name" value="TPR-like_helical_dom_sf"/>
</dbReference>
<dbReference type="Pfam" id="PF20431">
    <property type="entry name" value="E_motif"/>
    <property type="match status" value="1"/>
</dbReference>
<dbReference type="InterPro" id="IPR002885">
    <property type="entry name" value="PPR_rpt"/>
</dbReference>
<dbReference type="InterPro" id="IPR032867">
    <property type="entry name" value="DYW_dom"/>
</dbReference>
<dbReference type="PROSITE" id="PS51375">
    <property type="entry name" value="PPR"/>
    <property type="match status" value="3"/>
</dbReference>
<keyword evidence="6" id="KW-1185">Reference proteome</keyword>
<dbReference type="Pfam" id="PF14432">
    <property type="entry name" value="DYW_deaminase"/>
    <property type="match status" value="1"/>
</dbReference>
<evidence type="ECO:0000313" key="5">
    <source>
        <dbReference type="EMBL" id="KAK0597174.1"/>
    </source>
</evidence>
<dbReference type="InterPro" id="IPR046960">
    <property type="entry name" value="PPR_At4g14850-like_plant"/>
</dbReference>
<gene>
    <name evidence="5" type="ORF">LWI29_022573</name>
</gene>
<comment type="similarity">
    <text evidence="1">Belongs to the PPR family. PCMP-H subfamily.</text>
</comment>
<evidence type="ECO:0000259" key="4">
    <source>
        <dbReference type="Pfam" id="PF14432"/>
    </source>
</evidence>
<feature type="domain" description="DYW" evidence="4">
    <location>
        <begin position="514"/>
        <end position="606"/>
    </location>
</feature>
<feature type="repeat" description="PPR" evidence="3">
    <location>
        <begin position="300"/>
        <end position="334"/>
    </location>
</feature>
<organism evidence="5 6">
    <name type="scientific">Acer saccharum</name>
    <name type="common">Sugar maple</name>
    <dbReference type="NCBI Taxonomy" id="4024"/>
    <lineage>
        <taxon>Eukaryota</taxon>
        <taxon>Viridiplantae</taxon>
        <taxon>Streptophyta</taxon>
        <taxon>Embryophyta</taxon>
        <taxon>Tracheophyta</taxon>
        <taxon>Spermatophyta</taxon>
        <taxon>Magnoliopsida</taxon>
        <taxon>eudicotyledons</taxon>
        <taxon>Gunneridae</taxon>
        <taxon>Pentapetalae</taxon>
        <taxon>rosids</taxon>
        <taxon>malvids</taxon>
        <taxon>Sapindales</taxon>
        <taxon>Sapindaceae</taxon>
        <taxon>Hippocastanoideae</taxon>
        <taxon>Acereae</taxon>
        <taxon>Acer</taxon>
    </lineage>
</organism>
<comment type="caution">
    <text evidence="5">The sequence shown here is derived from an EMBL/GenBank/DDBJ whole genome shotgun (WGS) entry which is preliminary data.</text>
</comment>
<evidence type="ECO:0000256" key="1">
    <source>
        <dbReference type="ARBA" id="ARBA00006643"/>
    </source>
</evidence>
<sequence length="606" mass="67821">MKKTPPFPPLSSNNGVVKPLETPLNQLGFEEGYRLTCELLHAQIHSRSLLKGLQLHGHIIKSGFQTLPLVSHHLINLYSKCQLPLLSRQIFHETPRKYPTTWGSLISSFARNELPCLAIEYFRRMLCERVLPDDHIFPSAIKSSGILGRIDVGGSIHCIVVKTGYEGDVFVGSSLVDMYAKCGDLKIARKVFDEMPERNVVSWCGMIYGYSEFGEDEEALKLFKQAVCTDLQVNDFTFASVISVCGDSTLLELGKQIHGLCVKTNFELSIFVGSSLISLYSKCGVIEAAYQVFEEMPMKNLGTWNAMLIACAQHAHTNKVLALFKEMGSFGMKPNFITFVCVLYACSHAGLVEKGKYFFGLMKEYGIEPRPQHFSSLVDLLGRAGKLQEAVSIIEEMPIAPTESIWGALLTGCRIHGNTELAAYTADKVTDLGSMSAGMHVMIANAYAAAGRWEDAAKARKMLVDLGLKKETSLSWVEVGNRVHTFTSGDVRHLRTIEIYQKLEELEEEMERAGYVADTSSVLQDVDSIEKSQKIRYHSERLAIAFGMITFPPDRPIRVMKNLRVCDDCHTAIKFMSKCSGRVIIMRDNSRFHRFEHGKCSCGDYW</sequence>
<dbReference type="PANTHER" id="PTHR47926">
    <property type="entry name" value="PENTATRICOPEPTIDE REPEAT-CONTAINING PROTEIN"/>
    <property type="match status" value="1"/>
</dbReference>
<dbReference type="Proteomes" id="UP001168877">
    <property type="component" value="Unassembled WGS sequence"/>
</dbReference>
<dbReference type="Pfam" id="PF01535">
    <property type="entry name" value="PPR"/>
    <property type="match status" value="4"/>
</dbReference>
<dbReference type="AlphaFoldDB" id="A0AA39VSA8"/>
<accession>A0AA39VSA8</accession>
<dbReference type="GO" id="GO:0009451">
    <property type="term" value="P:RNA modification"/>
    <property type="evidence" value="ECO:0007669"/>
    <property type="project" value="InterPro"/>
</dbReference>
<reference evidence="5" key="2">
    <citation type="submission" date="2023-06" db="EMBL/GenBank/DDBJ databases">
        <authorList>
            <person name="Swenson N.G."/>
            <person name="Wegrzyn J.L."/>
            <person name="Mcevoy S.L."/>
        </authorList>
    </citation>
    <scope>NUCLEOTIDE SEQUENCE</scope>
    <source>
        <strain evidence="5">NS2018</strain>
        <tissue evidence="5">Leaf</tissue>
    </source>
</reference>
<dbReference type="Pfam" id="PF13812">
    <property type="entry name" value="PPR_3"/>
    <property type="match status" value="1"/>
</dbReference>
<name>A0AA39VSA8_ACESA</name>
<dbReference type="FunFam" id="1.25.40.10:FF:000407">
    <property type="entry name" value="Putative pentatricopeptide repeat-containing protein"/>
    <property type="match status" value="1"/>
</dbReference>
<dbReference type="GO" id="GO:0008270">
    <property type="term" value="F:zinc ion binding"/>
    <property type="evidence" value="ECO:0007669"/>
    <property type="project" value="InterPro"/>
</dbReference>
<feature type="repeat" description="PPR" evidence="3">
    <location>
        <begin position="335"/>
        <end position="369"/>
    </location>
</feature>
<feature type="repeat" description="PPR" evidence="3">
    <location>
        <begin position="168"/>
        <end position="202"/>
    </location>
</feature>
<dbReference type="Gene3D" id="1.25.40.10">
    <property type="entry name" value="Tetratricopeptide repeat domain"/>
    <property type="match status" value="3"/>
</dbReference>
<keyword evidence="2" id="KW-0677">Repeat</keyword>
<evidence type="ECO:0000256" key="2">
    <source>
        <dbReference type="ARBA" id="ARBA00022737"/>
    </source>
</evidence>